<name>A0A7C3EBP8_9SPIR</name>
<dbReference type="EMBL" id="DSVL01000129">
    <property type="protein sequence ID" value="HFH28710.1"/>
    <property type="molecule type" value="Genomic_DNA"/>
</dbReference>
<evidence type="ECO:0000313" key="1">
    <source>
        <dbReference type="EMBL" id="HFH28710.1"/>
    </source>
</evidence>
<dbReference type="AlphaFoldDB" id="A0A7C3EBP8"/>
<reference evidence="1" key="1">
    <citation type="journal article" date="2020" name="mSystems">
        <title>Genome- and Community-Level Interaction Insights into Carbon Utilization and Element Cycling Functions of Hydrothermarchaeota in Hydrothermal Sediment.</title>
        <authorList>
            <person name="Zhou Z."/>
            <person name="Liu Y."/>
            <person name="Xu W."/>
            <person name="Pan J."/>
            <person name="Luo Z.H."/>
            <person name="Li M."/>
        </authorList>
    </citation>
    <scope>NUCLEOTIDE SEQUENCE [LARGE SCALE GENOMIC DNA]</scope>
    <source>
        <strain evidence="1">SpSt-503</strain>
    </source>
</reference>
<organism evidence="1">
    <name type="scientific">Gracilinema caldarium</name>
    <dbReference type="NCBI Taxonomy" id="215591"/>
    <lineage>
        <taxon>Bacteria</taxon>
        <taxon>Pseudomonadati</taxon>
        <taxon>Spirochaetota</taxon>
        <taxon>Spirochaetia</taxon>
        <taxon>Spirochaetales</taxon>
        <taxon>Breznakiellaceae</taxon>
        <taxon>Gracilinema</taxon>
    </lineage>
</organism>
<sequence length="235" mass="26889">MLMNIAERKRLFLGDVEFERDCDRWLPWAKDHGCTAIILYPVDELFTLERMGDHVTGRRRKLIDAAQHYGLEIEEGGFCLSRFVPRRLFMNNRDLFRMAEGKRVADVNFCPTNPETLDIIATQARRFFQRRSEHQVFHLWPDKGPDEGWCSCPTCRAFSPFEQSLIAINTLADSLAEINSSARLSYLVSDGAESTLRCRPNMFPLPYPQDGPVLERDGWAIAGPRLKSPDLPGPS</sequence>
<comment type="caution">
    <text evidence="1">The sequence shown here is derived from an EMBL/GenBank/DDBJ whole genome shotgun (WGS) entry which is preliminary data.</text>
</comment>
<gene>
    <name evidence="1" type="ORF">ENS59_04250</name>
</gene>
<protein>
    <submittedName>
        <fullName evidence="1">DUF4838 domain-containing protein</fullName>
    </submittedName>
</protein>
<proteinExistence type="predicted"/>
<accession>A0A7C3EBP8</accession>